<reference evidence="1 2" key="1">
    <citation type="submission" date="2018-12" db="EMBL/GenBank/DDBJ databases">
        <title>Dyella dinghuensis sp. nov. DHOA06 and Dyella choica sp. nov. 4M-K27, isolated from forest soil.</title>
        <authorList>
            <person name="Qiu L.-H."/>
            <person name="Gao Z.-H."/>
        </authorList>
    </citation>
    <scope>NUCLEOTIDE SEQUENCE [LARGE SCALE GENOMIC DNA]</scope>
    <source>
        <strain evidence="1 2">4M-K27</strain>
    </source>
</reference>
<organism evidence="1 2">
    <name type="scientific">Dyella choica</name>
    <dbReference type="NCBI Taxonomy" id="1927959"/>
    <lineage>
        <taxon>Bacteria</taxon>
        <taxon>Pseudomonadati</taxon>
        <taxon>Pseudomonadota</taxon>
        <taxon>Gammaproteobacteria</taxon>
        <taxon>Lysobacterales</taxon>
        <taxon>Rhodanobacteraceae</taxon>
        <taxon>Dyella</taxon>
    </lineage>
</organism>
<dbReference type="InterPro" id="IPR014985">
    <property type="entry name" value="WbqC"/>
</dbReference>
<dbReference type="Proteomes" id="UP000274358">
    <property type="component" value="Unassembled WGS sequence"/>
</dbReference>
<sequence length="235" mass="27570">MSKHIVGAVQSSYLPWKGYFDIIQNVDTFVFYDDVQFTKSDWRSRNRVKTPNGPLWLSIPAGPSIDRLICEVELRSHDWQRKHWTSIKQSYAKAPYFKMYQKVFEDIYLGHYWRSLSELNQFIIRTIAKDILGINTQFRDSREFGLQGKRQDRLLNLLRSLGATHYVSGPSAQDYIDQKAFEEAGIHLGYHSYSGYPEYPQLYPPFEHQVSVLDLIFNTGPQAPHYIWGHRESRS</sequence>
<dbReference type="EMBL" id="RYYV01000012">
    <property type="protein sequence ID" value="RUL73100.1"/>
    <property type="molecule type" value="Genomic_DNA"/>
</dbReference>
<accession>A0A432M3B1</accession>
<gene>
    <name evidence="1" type="ORF">EKH80_15680</name>
</gene>
<name>A0A432M3B1_9GAMM</name>
<proteinExistence type="predicted"/>
<evidence type="ECO:0000313" key="1">
    <source>
        <dbReference type="EMBL" id="RUL73100.1"/>
    </source>
</evidence>
<keyword evidence="2" id="KW-1185">Reference proteome</keyword>
<dbReference type="RefSeq" id="WP_126685719.1">
    <property type="nucleotide sequence ID" value="NZ_RYYV01000012.1"/>
</dbReference>
<dbReference type="AlphaFoldDB" id="A0A432M3B1"/>
<dbReference type="Pfam" id="PF08889">
    <property type="entry name" value="WbqC"/>
    <property type="match status" value="1"/>
</dbReference>
<dbReference type="OrthoDB" id="3611744at2"/>
<evidence type="ECO:0008006" key="3">
    <source>
        <dbReference type="Google" id="ProtNLM"/>
    </source>
</evidence>
<comment type="caution">
    <text evidence="1">The sequence shown here is derived from an EMBL/GenBank/DDBJ whole genome shotgun (WGS) entry which is preliminary data.</text>
</comment>
<protein>
    <recommendedName>
        <fullName evidence="3">WbqC family protein</fullName>
    </recommendedName>
</protein>
<evidence type="ECO:0000313" key="2">
    <source>
        <dbReference type="Proteomes" id="UP000274358"/>
    </source>
</evidence>